<proteinExistence type="predicted"/>
<feature type="signal peptide" evidence="1">
    <location>
        <begin position="1"/>
        <end position="22"/>
    </location>
</feature>
<dbReference type="Proteomes" id="UP000001060">
    <property type="component" value="Chromosome"/>
</dbReference>
<evidence type="ECO:0000313" key="3">
    <source>
        <dbReference type="Proteomes" id="UP000001060"/>
    </source>
</evidence>
<evidence type="ECO:0000256" key="1">
    <source>
        <dbReference type="SAM" id="SignalP"/>
    </source>
</evidence>
<dbReference type="KEGG" id="llo:LLO_3214"/>
<dbReference type="STRING" id="661367.LLO_3214"/>
<dbReference type="RefSeq" id="WP_003634352.1">
    <property type="nucleotide sequence ID" value="NC_013861.1"/>
</dbReference>
<accession>D3HMI1</accession>
<reference evidence="2 3" key="1">
    <citation type="journal article" date="2010" name="PLoS Genet.">
        <title>Analysis of the Legionella longbeachae genome and transcriptome uncovers unique strategies to cause Legionnaires' disease.</title>
        <authorList>
            <person name="Cazalet C."/>
            <person name="Gomez-Valero L."/>
            <person name="Rusniok C."/>
            <person name="Lomma M."/>
            <person name="Dervins-Ravault D."/>
            <person name="Newton H."/>
            <person name="Sansom F."/>
            <person name="Jarraud S."/>
            <person name="Zidane N."/>
            <person name="Ma L."/>
            <person name="Bouchier C."/>
            <person name="Etienne J."/>
            <person name="Hartland E."/>
            <person name="Buchrieser C."/>
        </authorList>
    </citation>
    <scope>NUCLEOTIDE SEQUENCE [LARGE SCALE GENOMIC DNA]</scope>
    <source>
        <strain evidence="2 3">NSW150</strain>
    </source>
</reference>
<name>D3HMI1_LEGLN</name>
<organism evidence="2 3">
    <name type="scientific">Legionella longbeachae serogroup 1 (strain NSW150)</name>
    <dbReference type="NCBI Taxonomy" id="661367"/>
    <lineage>
        <taxon>Bacteria</taxon>
        <taxon>Pseudomonadati</taxon>
        <taxon>Pseudomonadota</taxon>
        <taxon>Gammaproteobacteria</taxon>
        <taxon>Legionellales</taxon>
        <taxon>Legionellaceae</taxon>
        <taxon>Legionella</taxon>
    </lineage>
</organism>
<protein>
    <submittedName>
        <fullName evidence="2">Putative secreted protein</fullName>
    </submittedName>
</protein>
<dbReference type="OrthoDB" id="5647333at2"/>
<dbReference type="EMBL" id="FN650140">
    <property type="protein sequence ID" value="CBJ13670.1"/>
    <property type="molecule type" value="Genomic_DNA"/>
</dbReference>
<keyword evidence="1" id="KW-0732">Signal</keyword>
<gene>
    <name evidence="2" type="ordered locus">LLO_3214</name>
</gene>
<dbReference type="HOGENOM" id="CLU_628210_0_0_6"/>
<keyword evidence="3" id="KW-1185">Reference proteome</keyword>
<dbReference type="AlphaFoldDB" id="D3HMI1"/>
<evidence type="ECO:0000313" key="2">
    <source>
        <dbReference type="EMBL" id="CBJ13670.1"/>
    </source>
</evidence>
<feature type="chain" id="PRO_5003045211" evidence="1">
    <location>
        <begin position="23"/>
        <end position="436"/>
    </location>
</feature>
<dbReference type="SUPFAM" id="SSF63825">
    <property type="entry name" value="YWTD domain"/>
    <property type="match status" value="1"/>
</dbReference>
<dbReference type="eggNOG" id="ENOG5031ESM">
    <property type="taxonomic scope" value="Bacteria"/>
</dbReference>
<sequence length="436" mass="46335">MIKRMLLIGIAFLLLYGQSSWAENKDSSIRPGNFFKVSAYVDTLTITTVTPNWTYPKAGIQILTPGYTVAHMSPGNNGYYLFSVSDTVPANLTLIGAPGPVSIKLCLNGVGSGTSCEILTVALTKQKYAYVASGFNQVVYKCHVNSDGTLYGCGPAHPVGVPGWVPESIAFATVNGIQYAYVASWPNGIVYQCTLNAEGSFDICNALTPTGAVYAYAAGITFATISGIQYAYVSDDFAKVYRCSLKSDGTFNACAPTTPATSTLGWMPVSTTFATIGGVQFAYVASDTGDVYRCSLNFGGSTNGTFNTCTVITPASGAPNWLPKSITFATFDTNLYAYVSDDNGDVFRCSLNLDGTFNVCSETPGPGAYDWSPRTVAFETFGGTQYAYVADFGTAISLYGDVYRCTLNAEGKFTKCAPTPVSGVAPGINLWWVAFN</sequence>
<dbReference type="GeneID" id="40927398"/>